<proteinExistence type="predicted"/>
<organism evidence="1 2">
    <name type="scientific">Aquaticitalea lipolytica</name>
    <dbReference type="NCBI Taxonomy" id="1247562"/>
    <lineage>
        <taxon>Bacteria</taxon>
        <taxon>Pseudomonadati</taxon>
        <taxon>Bacteroidota</taxon>
        <taxon>Flavobacteriia</taxon>
        <taxon>Flavobacteriales</taxon>
        <taxon>Flavobacteriaceae</taxon>
        <taxon>Aquaticitalea</taxon>
    </lineage>
</organism>
<comment type="caution">
    <text evidence="1">The sequence shown here is derived from an EMBL/GenBank/DDBJ whole genome shotgun (WGS) entry which is preliminary data.</text>
</comment>
<keyword evidence="2" id="KW-1185">Reference proteome</keyword>
<reference evidence="1 2" key="1">
    <citation type="journal article" date="2014" name="Int. J. Syst. Evol. Microbiol.">
        <title>Complete genome sequence of Corynebacterium casei LMG S-19264T (=DSM 44701T), isolated from a smear-ripened cheese.</title>
        <authorList>
            <consortium name="US DOE Joint Genome Institute (JGI-PGF)"/>
            <person name="Walter F."/>
            <person name="Albersmeier A."/>
            <person name="Kalinowski J."/>
            <person name="Ruckert C."/>
        </authorList>
    </citation>
    <scope>NUCLEOTIDE SEQUENCE [LARGE SCALE GENOMIC DNA]</scope>
    <source>
        <strain evidence="1 2">CGMCC 1.15295</strain>
    </source>
</reference>
<protein>
    <submittedName>
        <fullName evidence="1">Uncharacterized protein</fullName>
    </submittedName>
</protein>
<gene>
    <name evidence="1" type="ORF">GCM10011531_26670</name>
</gene>
<dbReference type="PROSITE" id="PS51257">
    <property type="entry name" value="PROKAR_LIPOPROTEIN"/>
    <property type="match status" value="1"/>
</dbReference>
<dbReference type="AlphaFoldDB" id="A0A8J2TUL0"/>
<dbReference type="Proteomes" id="UP000598120">
    <property type="component" value="Unassembled WGS sequence"/>
</dbReference>
<sequence>MKKTFASIIIIALVLVSCKKEQNPFLISKNAIGFLTDTTQVKDLELVFPNDSIATYEGNETFNLPVNMVEIFDTNKNKLLILTPREISDSTSTIGNVRIVDSRYKTEKGISTLSTFKDIQKAYKISKIDNLINSVLISVNEINASFSIDKTELPANLRYDTSATIEAIQIPESAKIKFFFLYWD</sequence>
<evidence type="ECO:0000313" key="1">
    <source>
        <dbReference type="EMBL" id="GFZ93324.1"/>
    </source>
</evidence>
<dbReference type="EMBL" id="BMIC01000008">
    <property type="protein sequence ID" value="GFZ93324.1"/>
    <property type="molecule type" value="Genomic_DNA"/>
</dbReference>
<name>A0A8J2TUL0_9FLAO</name>
<accession>A0A8J2TUL0</accession>
<evidence type="ECO:0000313" key="2">
    <source>
        <dbReference type="Proteomes" id="UP000598120"/>
    </source>
</evidence>
<dbReference type="RefSeq" id="WP_188606901.1">
    <property type="nucleotide sequence ID" value="NZ_BMIC01000008.1"/>
</dbReference>